<accession>A0A9Q0GZH2</accession>
<feature type="transmembrane region" description="Helical" evidence="1">
    <location>
        <begin position="134"/>
        <end position="152"/>
    </location>
</feature>
<keyword evidence="3" id="KW-1185">Reference proteome</keyword>
<dbReference type="EMBL" id="JAMYWD010000011">
    <property type="protein sequence ID" value="KAJ4956444.1"/>
    <property type="molecule type" value="Genomic_DNA"/>
</dbReference>
<evidence type="ECO:0000313" key="2">
    <source>
        <dbReference type="EMBL" id="KAJ4956444.1"/>
    </source>
</evidence>
<keyword evidence="1" id="KW-0472">Membrane</keyword>
<evidence type="ECO:0000313" key="3">
    <source>
        <dbReference type="Proteomes" id="UP001141806"/>
    </source>
</evidence>
<reference evidence="2" key="1">
    <citation type="journal article" date="2023" name="Plant J.">
        <title>The genome of the king protea, Protea cynaroides.</title>
        <authorList>
            <person name="Chang J."/>
            <person name="Duong T.A."/>
            <person name="Schoeman C."/>
            <person name="Ma X."/>
            <person name="Roodt D."/>
            <person name="Barker N."/>
            <person name="Li Z."/>
            <person name="Van de Peer Y."/>
            <person name="Mizrachi E."/>
        </authorList>
    </citation>
    <scope>NUCLEOTIDE SEQUENCE</scope>
    <source>
        <tissue evidence="2">Young leaves</tissue>
    </source>
</reference>
<organism evidence="2 3">
    <name type="scientific">Protea cynaroides</name>
    <dbReference type="NCBI Taxonomy" id="273540"/>
    <lineage>
        <taxon>Eukaryota</taxon>
        <taxon>Viridiplantae</taxon>
        <taxon>Streptophyta</taxon>
        <taxon>Embryophyta</taxon>
        <taxon>Tracheophyta</taxon>
        <taxon>Spermatophyta</taxon>
        <taxon>Magnoliopsida</taxon>
        <taxon>Proteales</taxon>
        <taxon>Proteaceae</taxon>
        <taxon>Protea</taxon>
    </lineage>
</organism>
<protein>
    <submittedName>
        <fullName evidence="2">Uncharacterized protein</fullName>
    </submittedName>
</protein>
<sequence length="154" mass="17173">MFHLFTHFVPPLHDDPTLKLYSSSTGVSNNTCHYTPGSWSGSQYSHDSLTHHYYDSTDLPPLPYEVLDVSNCFNSSTLPVVLGFFGFTNTQQLNNGFNSLGFDSSDYVHGLLFGRMPPISDNVPSVMDGFNLGSFAYFFLCFFVTLSVSFSLHV</sequence>
<keyword evidence="1" id="KW-0812">Transmembrane</keyword>
<name>A0A9Q0GZH2_9MAGN</name>
<proteinExistence type="predicted"/>
<dbReference type="Proteomes" id="UP001141806">
    <property type="component" value="Unassembled WGS sequence"/>
</dbReference>
<dbReference type="OrthoDB" id="780830at2759"/>
<dbReference type="AlphaFoldDB" id="A0A9Q0GZH2"/>
<gene>
    <name evidence="2" type="ORF">NE237_013227</name>
</gene>
<comment type="caution">
    <text evidence="2">The sequence shown here is derived from an EMBL/GenBank/DDBJ whole genome shotgun (WGS) entry which is preliminary data.</text>
</comment>
<evidence type="ECO:0000256" key="1">
    <source>
        <dbReference type="SAM" id="Phobius"/>
    </source>
</evidence>
<keyword evidence="1" id="KW-1133">Transmembrane helix</keyword>